<keyword evidence="1" id="KW-0472">Membrane</keyword>
<feature type="transmembrane region" description="Helical" evidence="1">
    <location>
        <begin position="20"/>
        <end position="39"/>
    </location>
</feature>
<evidence type="ECO:0000313" key="3">
    <source>
        <dbReference type="Proteomes" id="UP000749559"/>
    </source>
</evidence>
<dbReference type="OrthoDB" id="5373426at2759"/>
<dbReference type="AlphaFoldDB" id="A0A8S4Q7K1"/>
<comment type="caution">
    <text evidence="2">The sequence shown here is derived from an EMBL/GenBank/DDBJ whole genome shotgun (WGS) entry which is preliminary data.</text>
</comment>
<organism evidence="2 3">
    <name type="scientific">Owenia fusiformis</name>
    <name type="common">Polychaete worm</name>
    <dbReference type="NCBI Taxonomy" id="6347"/>
    <lineage>
        <taxon>Eukaryota</taxon>
        <taxon>Metazoa</taxon>
        <taxon>Spiralia</taxon>
        <taxon>Lophotrochozoa</taxon>
        <taxon>Annelida</taxon>
        <taxon>Polychaeta</taxon>
        <taxon>Sedentaria</taxon>
        <taxon>Canalipalpata</taxon>
        <taxon>Sabellida</taxon>
        <taxon>Oweniida</taxon>
        <taxon>Oweniidae</taxon>
        <taxon>Owenia</taxon>
    </lineage>
</organism>
<dbReference type="Proteomes" id="UP000749559">
    <property type="component" value="Unassembled WGS sequence"/>
</dbReference>
<keyword evidence="1" id="KW-0812">Transmembrane</keyword>
<protein>
    <submittedName>
        <fullName evidence="2">Uncharacterized protein</fullName>
    </submittedName>
</protein>
<feature type="non-terminal residue" evidence="2">
    <location>
        <position position="1"/>
    </location>
</feature>
<evidence type="ECO:0000313" key="2">
    <source>
        <dbReference type="EMBL" id="CAH1802184.1"/>
    </source>
</evidence>
<reference evidence="2" key="1">
    <citation type="submission" date="2022-03" db="EMBL/GenBank/DDBJ databases">
        <authorList>
            <person name="Martin C."/>
        </authorList>
    </citation>
    <scope>NUCLEOTIDE SEQUENCE</scope>
</reference>
<dbReference type="EMBL" id="CAIIXF020000012">
    <property type="protein sequence ID" value="CAH1802184.1"/>
    <property type="molecule type" value="Genomic_DNA"/>
</dbReference>
<keyword evidence="3" id="KW-1185">Reference proteome</keyword>
<gene>
    <name evidence="2" type="ORF">OFUS_LOCUS25894</name>
</gene>
<accession>A0A8S4Q7K1</accession>
<evidence type="ECO:0000256" key="1">
    <source>
        <dbReference type="SAM" id="Phobius"/>
    </source>
</evidence>
<keyword evidence="1" id="KW-1133">Transmembrane helix</keyword>
<name>A0A8S4Q7K1_OWEFU</name>
<proteinExistence type="predicted"/>
<sequence>MLNMELKILKHFKGKRCFTIFIVLIFLFIHIVLFLWTTLLDPTNCSNLEATQKHTHKQGILDCLVNGTWTPIEEITINDKEKLQEFLHAAQTEHKIPMKQRADNRCGNVSVNDQSDFRALCDPGSSTPCCHSNRCVDKVPEKCTCDDCFDIRQKQHAEFLTWQPRNKNCLIRKYHQKDACKVLNDLKIGQISIIGDSLQRNLYSVLMMVLSGNDKYAVTRSDLPQEIKERCAGMMHFSDHPCNTIYLRSSGLVCNNTVQLNYNCVHEVSIISLTIWQIFKMWWTQSYYGRSLMILSIGMHENFDYKTVISHYINPIKNILNLFSASYWSEVLWVTPHSPGILKPPKFKSQQKDPVLRYIASTGKILDASGITVLNTQDLTESVFSWDGTHYGVGLNEMLLNIVFSYLEK</sequence>